<protein>
    <submittedName>
        <fullName evidence="7">Amino acid transporter</fullName>
    </submittedName>
</protein>
<feature type="region of interest" description="Disordered" evidence="4">
    <location>
        <begin position="70"/>
        <end position="116"/>
    </location>
</feature>
<keyword evidence="1" id="KW-0812">Transmembrane</keyword>
<organism evidence="7">
    <name type="scientific">Schistocephalus solidus</name>
    <name type="common">Tapeworm</name>
    <dbReference type="NCBI Taxonomy" id="70667"/>
    <lineage>
        <taxon>Eukaryota</taxon>
        <taxon>Metazoa</taxon>
        <taxon>Spiralia</taxon>
        <taxon>Lophotrochozoa</taxon>
        <taxon>Platyhelminthes</taxon>
        <taxon>Cestoda</taxon>
        <taxon>Eucestoda</taxon>
        <taxon>Diphyllobothriidea</taxon>
        <taxon>Diphyllobothriidae</taxon>
        <taxon>Schistocephalus</taxon>
    </lineage>
</organism>
<gene>
    <name evidence="5" type="ORF">SSLN_LOCUS1391</name>
</gene>
<evidence type="ECO:0000313" key="5">
    <source>
        <dbReference type="EMBL" id="VDL87641.1"/>
    </source>
</evidence>
<dbReference type="Gene3D" id="1.10.3860.10">
    <property type="entry name" value="Sodium:dicarboxylate symporter"/>
    <property type="match status" value="1"/>
</dbReference>
<feature type="compositionally biased region" description="Low complexity" evidence="4">
    <location>
        <begin position="77"/>
        <end position="87"/>
    </location>
</feature>
<dbReference type="GO" id="GO:0015293">
    <property type="term" value="F:symporter activity"/>
    <property type="evidence" value="ECO:0007669"/>
    <property type="project" value="InterPro"/>
</dbReference>
<evidence type="ECO:0000256" key="2">
    <source>
        <dbReference type="ARBA" id="ARBA00022989"/>
    </source>
</evidence>
<evidence type="ECO:0000256" key="3">
    <source>
        <dbReference type="ARBA" id="ARBA00023136"/>
    </source>
</evidence>
<evidence type="ECO:0000313" key="6">
    <source>
        <dbReference type="Proteomes" id="UP000275846"/>
    </source>
</evidence>
<keyword evidence="6" id="KW-1185">Reference proteome</keyword>
<dbReference type="WBParaSite" id="SSLN_0000144501-mRNA-1">
    <property type="protein sequence ID" value="SSLN_0000144501-mRNA-1"/>
    <property type="gene ID" value="SSLN_0000144501"/>
</dbReference>
<dbReference type="AlphaFoldDB" id="A0A183SAZ3"/>
<reference evidence="5 6" key="2">
    <citation type="submission" date="2018-11" db="EMBL/GenBank/DDBJ databases">
        <authorList>
            <consortium name="Pathogen Informatics"/>
        </authorList>
    </citation>
    <scope>NUCLEOTIDE SEQUENCE [LARGE SCALE GENOMIC DNA]</scope>
    <source>
        <strain evidence="5 6">NST_G2</strain>
    </source>
</reference>
<dbReference type="EMBL" id="UYSU01002832">
    <property type="protein sequence ID" value="VDL87641.1"/>
    <property type="molecule type" value="Genomic_DNA"/>
</dbReference>
<keyword evidence="2" id="KW-1133">Transmembrane helix</keyword>
<evidence type="ECO:0000256" key="4">
    <source>
        <dbReference type="SAM" id="MobiDB-lite"/>
    </source>
</evidence>
<reference evidence="7" key="1">
    <citation type="submission" date="2016-06" db="UniProtKB">
        <authorList>
            <consortium name="WormBaseParasite"/>
        </authorList>
    </citation>
    <scope>IDENTIFICATION</scope>
</reference>
<feature type="compositionally biased region" description="Acidic residues" evidence="4">
    <location>
        <begin position="88"/>
        <end position="99"/>
    </location>
</feature>
<feature type="region of interest" description="Disordered" evidence="4">
    <location>
        <begin position="145"/>
        <end position="173"/>
    </location>
</feature>
<dbReference type="InterPro" id="IPR036458">
    <property type="entry name" value="Na:dicarbo_symporter_sf"/>
</dbReference>
<dbReference type="Proteomes" id="UP000275846">
    <property type="component" value="Unassembled WGS sequence"/>
</dbReference>
<evidence type="ECO:0000256" key="1">
    <source>
        <dbReference type="ARBA" id="ARBA00022692"/>
    </source>
</evidence>
<accession>A0A183SAZ3</accession>
<name>A0A183SAZ3_SCHSO</name>
<keyword evidence="3" id="KW-0472">Membrane</keyword>
<dbReference type="STRING" id="70667.A0A183SAZ3"/>
<dbReference type="OrthoDB" id="6258310at2759"/>
<proteinExistence type="predicted"/>
<sequence>MFSLSPHFHLASLSPCHVIHRDRIRTSVNVIGDAIGAGIVDHLCKKDLLARDEEARLELDACLEEAARLRRESSKPEQAVAGAGAAIAEEEQEEEEEQDSVPPEITSTPGRRSLTHLHRKRLSVAAALRLQEQISPTVATMAASMSIDDSERSTHPNHLKKYRSLDYSAYTET</sequence>
<evidence type="ECO:0000313" key="7">
    <source>
        <dbReference type="WBParaSite" id="SSLN_0000144501-mRNA-1"/>
    </source>
</evidence>
<dbReference type="GO" id="GO:0016020">
    <property type="term" value="C:membrane"/>
    <property type="evidence" value="ECO:0007669"/>
    <property type="project" value="InterPro"/>
</dbReference>